<dbReference type="Pfam" id="PF02852">
    <property type="entry name" value="Pyr_redox_dim"/>
    <property type="match status" value="1"/>
</dbReference>
<dbReference type="PROSITE" id="PS00076">
    <property type="entry name" value="PYRIDINE_REDOX_1"/>
    <property type="match status" value="1"/>
</dbReference>
<dbReference type="EC" id="1.8.1.7" evidence="14"/>
<evidence type="ECO:0000256" key="4">
    <source>
        <dbReference type="ARBA" id="ARBA00022827"/>
    </source>
</evidence>
<dbReference type="GO" id="GO:0034599">
    <property type="term" value="P:cellular response to oxidative stress"/>
    <property type="evidence" value="ECO:0007669"/>
    <property type="project" value="TreeGrafter"/>
</dbReference>
<comment type="subunit">
    <text evidence="2">Homodimer.</text>
</comment>
<feature type="binding site" evidence="9">
    <location>
        <position position="54"/>
    </location>
    <ligand>
        <name>FAD</name>
        <dbReference type="ChEBI" id="CHEBI:57692"/>
    </ligand>
</feature>
<feature type="binding site" evidence="9">
    <location>
        <position position="117"/>
    </location>
    <ligand>
        <name>FAD</name>
        <dbReference type="ChEBI" id="CHEBI:57692"/>
    </ligand>
</feature>
<dbReference type="InterPro" id="IPR012999">
    <property type="entry name" value="Pyr_OxRdtase_I_AS"/>
</dbReference>
<sequence length="454" mass="49076">MSMKNNQFDLIVLGGGSGGIASAVRAAKYGAKVAVVEPSYLGGTCVNLGCVPKKIMFNASMIREIMHHAPEYGFSSAPTQLDWNSLVNRRNAYIERLRENYAKRFAQFNITRIQGMGAFHDAHSIKVNDSVYQAQHIIIATGGEPSQPGIHGVQHAIDSDGFFALTKQPAKVAIIGSGYIGVELAGVLNSLGSETHLLMRGTRPLSRFDEVLGNTLMEMMQQQGIHIHQNHKAHEINLHSDGRKSIVCAASGAIIQDIDVIIAAVGRKPRTSGLNLEKVNVAIDQHGLVLVDAFQNTSTQGIYALGDVTNAPALTPVAIAAGRRLADRLFGKQPDACLNYDNICTVIFSHPPIGTVGLSEQEAIAQYGKEQIKIYQTRFTPMFDAFAEEKTPTVMKLVTLGKEEKIIGLHIIGLAADEMLQGFGVAIKMGACKKDFDNTVAIHSTSSEELVTMV</sequence>
<dbReference type="GO" id="GO:0045454">
    <property type="term" value="P:cell redox homeostasis"/>
    <property type="evidence" value="ECO:0007669"/>
    <property type="project" value="InterPro"/>
</dbReference>
<dbReference type="FunFam" id="3.30.390.30:FF:000003">
    <property type="entry name" value="Glutathione reductase"/>
    <property type="match status" value="1"/>
</dbReference>
<evidence type="ECO:0000259" key="13">
    <source>
        <dbReference type="Pfam" id="PF07992"/>
    </source>
</evidence>
<feature type="binding site" evidence="9">
    <location>
        <position position="266"/>
    </location>
    <ligand>
        <name>NAD(+)</name>
        <dbReference type="ChEBI" id="CHEBI:57540"/>
    </ligand>
</feature>
<evidence type="ECO:0000256" key="7">
    <source>
        <dbReference type="ARBA" id="ARBA00023284"/>
    </source>
</evidence>
<dbReference type="InterPro" id="IPR016156">
    <property type="entry name" value="FAD/NAD-linked_Rdtase_dimer_sf"/>
</dbReference>
<dbReference type="PANTHER" id="PTHR42737:SF2">
    <property type="entry name" value="GLUTATHIONE REDUCTASE"/>
    <property type="match status" value="1"/>
</dbReference>
<dbReference type="NCBIfam" id="TIGR01421">
    <property type="entry name" value="gluta_reduc_1"/>
    <property type="match status" value="1"/>
</dbReference>
<organism evidence="14 15">
    <name type="scientific">Legionella steelei</name>
    <dbReference type="NCBI Taxonomy" id="947033"/>
    <lineage>
        <taxon>Bacteria</taxon>
        <taxon>Pseudomonadati</taxon>
        <taxon>Pseudomonadota</taxon>
        <taxon>Gammaproteobacteria</taxon>
        <taxon>Legionellales</taxon>
        <taxon>Legionellaceae</taxon>
        <taxon>Legionella</taxon>
    </lineage>
</organism>
<dbReference type="PRINTS" id="PR00368">
    <property type="entry name" value="FADPNR"/>
</dbReference>
<dbReference type="PIRSF" id="PIRSF000350">
    <property type="entry name" value="Mercury_reductase_MerA"/>
    <property type="match status" value="1"/>
</dbReference>
<feature type="domain" description="Pyridine nucleotide-disulphide oxidoreductase dimerisation" evidence="12">
    <location>
        <begin position="344"/>
        <end position="453"/>
    </location>
</feature>
<feature type="binding site" evidence="9">
    <location>
        <position position="307"/>
    </location>
    <ligand>
        <name>FAD</name>
        <dbReference type="ChEBI" id="CHEBI:57692"/>
    </ligand>
</feature>
<proteinExistence type="inferred from homology"/>
<dbReference type="InterPro" id="IPR006322">
    <property type="entry name" value="Glutathione_Rdtase_euk/bac"/>
</dbReference>
<reference evidence="14 15" key="1">
    <citation type="submission" date="2015-11" db="EMBL/GenBank/DDBJ databases">
        <title>Genomic analysis of 38 Legionella species identifies large and diverse effector repertoires.</title>
        <authorList>
            <person name="Burstein D."/>
            <person name="Amaro F."/>
            <person name="Zusman T."/>
            <person name="Lifshitz Z."/>
            <person name="Cohen O."/>
            <person name="Gilbert J.A."/>
            <person name="Pupko T."/>
            <person name="Shuman H.A."/>
            <person name="Segal G."/>
        </authorList>
    </citation>
    <scope>NUCLEOTIDE SEQUENCE [LARGE SCALE GENOMIC DNA]</scope>
    <source>
        <strain evidence="14 15">IMVS3376</strain>
    </source>
</reference>
<dbReference type="GO" id="GO:0050661">
    <property type="term" value="F:NADP binding"/>
    <property type="evidence" value="ECO:0007669"/>
    <property type="project" value="InterPro"/>
</dbReference>
<dbReference type="GO" id="GO:0006749">
    <property type="term" value="P:glutathione metabolic process"/>
    <property type="evidence" value="ECO:0007669"/>
    <property type="project" value="InterPro"/>
</dbReference>
<dbReference type="AlphaFoldDB" id="A0A0W0ZPZ7"/>
<dbReference type="PANTHER" id="PTHR42737">
    <property type="entry name" value="GLUTATHIONE REDUCTASE"/>
    <property type="match status" value="1"/>
</dbReference>
<dbReference type="GO" id="GO:0004362">
    <property type="term" value="F:glutathione-disulfide reductase (NADPH) activity"/>
    <property type="evidence" value="ECO:0007669"/>
    <property type="project" value="UniProtKB-EC"/>
</dbReference>
<keyword evidence="6" id="KW-1015">Disulfide bond</keyword>
<keyword evidence="5 11" id="KW-0560">Oxidoreductase</keyword>
<evidence type="ECO:0000256" key="10">
    <source>
        <dbReference type="PIRSR" id="PIRSR000350-4"/>
    </source>
</evidence>
<dbReference type="InterPro" id="IPR046952">
    <property type="entry name" value="GSHR/TRXR-like"/>
</dbReference>
<feature type="binding site" evidence="9">
    <location>
        <begin position="176"/>
        <end position="183"/>
    </location>
    <ligand>
        <name>NAD(+)</name>
        <dbReference type="ChEBI" id="CHEBI:57540"/>
    </ligand>
</feature>
<evidence type="ECO:0000256" key="5">
    <source>
        <dbReference type="ARBA" id="ARBA00023002"/>
    </source>
</evidence>
<name>A0A0W0ZPZ7_9GAMM</name>
<accession>A0A0W0ZPZ7</accession>
<evidence type="ECO:0000313" key="14">
    <source>
        <dbReference type="EMBL" id="KTD70960.1"/>
    </source>
</evidence>
<dbReference type="GO" id="GO:0005829">
    <property type="term" value="C:cytosol"/>
    <property type="evidence" value="ECO:0007669"/>
    <property type="project" value="TreeGrafter"/>
</dbReference>
<dbReference type="InterPro" id="IPR001100">
    <property type="entry name" value="Pyr_nuc-diS_OxRdtase"/>
</dbReference>
<feature type="disulfide bond" description="Redox-active" evidence="10">
    <location>
        <begin position="45"/>
        <end position="50"/>
    </location>
</feature>
<dbReference type="GO" id="GO:0050660">
    <property type="term" value="F:flavin adenine dinucleotide binding"/>
    <property type="evidence" value="ECO:0007669"/>
    <property type="project" value="InterPro"/>
</dbReference>
<dbReference type="SUPFAM" id="SSF55424">
    <property type="entry name" value="FAD/NAD-linked reductases, dimerisation (C-terminal) domain"/>
    <property type="match status" value="1"/>
</dbReference>
<dbReference type="PRINTS" id="PR00411">
    <property type="entry name" value="PNDRDTASEI"/>
</dbReference>
<evidence type="ECO:0000256" key="11">
    <source>
        <dbReference type="RuleBase" id="RU003691"/>
    </source>
</evidence>
<evidence type="ECO:0000256" key="6">
    <source>
        <dbReference type="ARBA" id="ARBA00023157"/>
    </source>
</evidence>
<comment type="caution">
    <text evidence="14">The sequence shown here is derived from an EMBL/GenBank/DDBJ whole genome shotgun (WGS) entry which is preliminary data.</text>
</comment>
<dbReference type="PATRIC" id="fig|947033.5.peg.307"/>
<dbReference type="InterPro" id="IPR023753">
    <property type="entry name" value="FAD/NAD-binding_dom"/>
</dbReference>
<dbReference type="FunFam" id="3.50.50.60:FF:000235">
    <property type="entry name" value="Glutathione reductase"/>
    <property type="match status" value="1"/>
</dbReference>
<dbReference type="EMBL" id="LNYY01000005">
    <property type="protein sequence ID" value="KTD70960.1"/>
    <property type="molecule type" value="Genomic_DNA"/>
</dbReference>
<keyword evidence="4 9" id="KW-0274">FAD</keyword>
<dbReference type="SUPFAM" id="SSF51905">
    <property type="entry name" value="FAD/NAD(P)-binding domain"/>
    <property type="match status" value="1"/>
</dbReference>
<comment type="cofactor">
    <cofactor evidence="9">
        <name>FAD</name>
        <dbReference type="ChEBI" id="CHEBI:57692"/>
    </cofactor>
    <text evidence="9">Binds 1 FAD per subunit.</text>
</comment>
<feature type="domain" description="FAD/NAD(P)-binding" evidence="13">
    <location>
        <begin position="8"/>
        <end position="322"/>
    </location>
</feature>
<gene>
    <name evidence="14" type="primary">gor</name>
    <name evidence="14" type="ORF">Lste_0284</name>
</gene>
<keyword evidence="9" id="KW-0547">Nucleotide-binding</keyword>
<protein>
    <submittedName>
        <fullName evidence="14">Glutathione reductase</fullName>
        <ecNumber evidence="14">1.8.1.7</ecNumber>
    </submittedName>
</protein>
<evidence type="ECO:0000256" key="8">
    <source>
        <dbReference type="PIRSR" id="PIRSR000350-2"/>
    </source>
</evidence>
<evidence type="ECO:0000256" key="1">
    <source>
        <dbReference type="ARBA" id="ARBA00007532"/>
    </source>
</evidence>
<feature type="active site" description="Proton acceptor" evidence="8">
    <location>
        <position position="443"/>
    </location>
</feature>
<evidence type="ECO:0000256" key="9">
    <source>
        <dbReference type="PIRSR" id="PIRSR000350-3"/>
    </source>
</evidence>
<dbReference type="Proteomes" id="UP000054926">
    <property type="component" value="Unassembled WGS sequence"/>
</dbReference>
<evidence type="ECO:0000256" key="2">
    <source>
        <dbReference type="ARBA" id="ARBA00011738"/>
    </source>
</evidence>
<keyword evidence="9" id="KW-0520">NAD</keyword>
<keyword evidence="7 11" id="KW-0676">Redox-active center</keyword>
<dbReference type="Pfam" id="PF07992">
    <property type="entry name" value="Pyr_redox_2"/>
    <property type="match status" value="1"/>
</dbReference>
<keyword evidence="3 11" id="KW-0285">Flavoprotein</keyword>
<evidence type="ECO:0000256" key="3">
    <source>
        <dbReference type="ARBA" id="ARBA00022630"/>
    </source>
</evidence>
<evidence type="ECO:0000313" key="15">
    <source>
        <dbReference type="Proteomes" id="UP000054926"/>
    </source>
</evidence>
<comment type="similarity">
    <text evidence="1 11">Belongs to the class-I pyridine nucleotide-disulfide oxidoreductase family.</text>
</comment>
<keyword evidence="15" id="KW-1185">Reference proteome</keyword>
<dbReference type="OrthoDB" id="9800167at2"/>
<evidence type="ECO:0000259" key="12">
    <source>
        <dbReference type="Pfam" id="PF02852"/>
    </source>
</evidence>
<dbReference type="NCBIfam" id="NF004776">
    <property type="entry name" value="PRK06116.1"/>
    <property type="match status" value="1"/>
</dbReference>
<dbReference type="STRING" id="947033.Lste_0284"/>
<dbReference type="InterPro" id="IPR036188">
    <property type="entry name" value="FAD/NAD-bd_sf"/>
</dbReference>
<dbReference type="Gene3D" id="3.30.390.30">
    <property type="match status" value="1"/>
</dbReference>
<dbReference type="Gene3D" id="3.50.50.60">
    <property type="entry name" value="FAD/NAD(P)-binding domain"/>
    <property type="match status" value="2"/>
</dbReference>
<dbReference type="InterPro" id="IPR004099">
    <property type="entry name" value="Pyr_nucl-diS_OxRdtase_dimer"/>
</dbReference>